<evidence type="ECO:0000313" key="3">
    <source>
        <dbReference type="Proteomes" id="UP000762676"/>
    </source>
</evidence>
<dbReference type="Proteomes" id="UP000762676">
    <property type="component" value="Unassembled WGS sequence"/>
</dbReference>
<keyword evidence="3" id="KW-1185">Reference proteome</keyword>
<sequence length="208" mass="23344">MNTPQSLRIPSSLIKTYFGMYQYPLHQYGLVLIISRDRKKKRKIRSERHAIVQPVSEPVETSFNPVYDNTPQYQEPVYTTVKKVKPEPSPISPVVIPAPQNLEPLTTEAPQNLEPVEVEEPVPVIETEVLPDKPAEPEEVAPRQFQPEYEDRIETEVVEEPPQLPPPPPEAVEDNTIEVVIDDSPLPSPAQSSTESKQSGPNVTTVVI</sequence>
<name>A0AAV4F3I1_9GAST</name>
<gene>
    <name evidence="2" type="ORF">ElyMa_002008100</name>
</gene>
<accession>A0AAV4F3I1</accession>
<feature type="region of interest" description="Disordered" evidence="1">
    <location>
        <begin position="156"/>
        <end position="208"/>
    </location>
</feature>
<dbReference type="AlphaFoldDB" id="A0AAV4F3I1"/>
<comment type="caution">
    <text evidence="2">The sequence shown here is derived from an EMBL/GenBank/DDBJ whole genome shotgun (WGS) entry which is preliminary data.</text>
</comment>
<dbReference type="EMBL" id="BMAT01004072">
    <property type="protein sequence ID" value="GFR67784.1"/>
    <property type="molecule type" value="Genomic_DNA"/>
</dbReference>
<evidence type="ECO:0000313" key="2">
    <source>
        <dbReference type="EMBL" id="GFR67784.1"/>
    </source>
</evidence>
<feature type="compositionally biased region" description="Polar residues" evidence="1">
    <location>
        <begin position="189"/>
        <end position="208"/>
    </location>
</feature>
<reference evidence="2 3" key="1">
    <citation type="journal article" date="2021" name="Elife">
        <title>Chloroplast acquisition without the gene transfer in kleptoplastic sea slugs, Plakobranchus ocellatus.</title>
        <authorList>
            <person name="Maeda T."/>
            <person name="Takahashi S."/>
            <person name="Yoshida T."/>
            <person name="Shimamura S."/>
            <person name="Takaki Y."/>
            <person name="Nagai Y."/>
            <person name="Toyoda A."/>
            <person name="Suzuki Y."/>
            <person name="Arimoto A."/>
            <person name="Ishii H."/>
            <person name="Satoh N."/>
            <person name="Nishiyama T."/>
            <person name="Hasebe M."/>
            <person name="Maruyama T."/>
            <person name="Minagawa J."/>
            <person name="Obokata J."/>
            <person name="Shigenobu S."/>
        </authorList>
    </citation>
    <scope>NUCLEOTIDE SEQUENCE [LARGE SCALE GENOMIC DNA]</scope>
</reference>
<organism evidence="2 3">
    <name type="scientific">Elysia marginata</name>
    <dbReference type="NCBI Taxonomy" id="1093978"/>
    <lineage>
        <taxon>Eukaryota</taxon>
        <taxon>Metazoa</taxon>
        <taxon>Spiralia</taxon>
        <taxon>Lophotrochozoa</taxon>
        <taxon>Mollusca</taxon>
        <taxon>Gastropoda</taxon>
        <taxon>Heterobranchia</taxon>
        <taxon>Euthyneura</taxon>
        <taxon>Panpulmonata</taxon>
        <taxon>Sacoglossa</taxon>
        <taxon>Placobranchoidea</taxon>
        <taxon>Plakobranchidae</taxon>
        <taxon>Elysia</taxon>
    </lineage>
</organism>
<proteinExistence type="predicted"/>
<protein>
    <submittedName>
        <fullName evidence="2">Uncharacterized protein</fullName>
    </submittedName>
</protein>
<evidence type="ECO:0000256" key="1">
    <source>
        <dbReference type="SAM" id="MobiDB-lite"/>
    </source>
</evidence>